<sequence length="51" mass="5205">EPRFGADSHDGGGAAEEVGRAQVAAGWPRVRGLCRSQGEGRLGALRTGDGL</sequence>
<reference evidence="2" key="1">
    <citation type="submission" date="2020-02" db="EMBL/GenBank/DDBJ databases">
        <authorList>
            <person name="Meier V. D."/>
        </authorList>
    </citation>
    <scope>NUCLEOTIDE SEQUENCE</scope>
    <source>
        <strain evidence="2">AVDCRST_MAG04</strain>
    </source>
</reference>
<evidence type="ECO:0000256" key="1">
    <source>
        <dbReference type="SAM" id="MobiDB-lite"/>
    </source>
</evidence>
<name>A0A6J4JBR1_9PROT</name>
<evidence type="ECO:0000313" key="2">
    <source>
        <dbReference type="EMBL" id="CAA9272410.1"/>
    </source>
</evidence>
<proteinExistence type="predicted"/>
<dbReference type="EMBL" id="CADCTL010000229">
    <property type="protein sequence ID" value="CAA9272410.1"/>
    <property type="molecule type" value="Genomic_DNA"/>
</dbReference>
<accession>A0A6J4JBR1</accession>
<protein>
    <submittedName>
        <fullName evidence="2">Uncharacterized protein</fullName>
    </submittedName>
</protein>
<organism evidence="2">
    <name type="scientific">uncultured Acetobacteraceae bacterium</name>
    <dbReference type="NCBI Taxonomy" id="169975"/>
    <lineage>
        <taxon>Bacteria</taxon>
        <taxon>Pseudomonadati</taxon>
        <taxon>Pseudomonadota</taxon>
        <taxon>Alphaproteobacteria</taxon>
        <taxon>Acetobacterales</taxon>
        <taxon>Acetobacteraceae</taxon>
        <taxon>environmental samples</taxon>
    </lineage>
</organism>
<feature type="non-terminal residue" evidence="2">
    <location>
        <position position="51"/>
    </location>
</feature>
<gene>
    <name evidence="2" type="ORF">AVDCRST_MAG04-3169</name>
</gene>
<dbReference type="AlphaFoldDB" id="A0A6J4JBR1"/>
<feature type="compositionally biased region" description="Basic and acidic residues" evidence="1">
    <location>
        <begin position="1"/>
        <end position="10"/>
    </location>
</feature>
<feature type="non-terminal residue" evidence="2">
    <location>
        <position position="1"/>
    </location>
</feature>
<feature type="region of interest" description="Disordered" evidence="1">
    <location>
        <begin position="1"/>
        <end position="21"/>
    </location>
</feature>